<feature type="compositionally biased region" description="Basic and acidic residues" evidence="15">
    <location>
        <begin position="45"/>
        <end position="57"/>
    </location>
</feature>
<evidence type="ECO:0000256" key="2">
    <source>
        <dbReference type="ARBA" id="ARBA00022516"/>
    </source>
</evidence>
<feature type="transmembrane region" description="Helical" evidence="13 14">
    <location>
        <begin position="472"/>
        <end position="489"/>
    </location>
</feature>
<dbReference type="OrthoDB" id="4583at2759"/>
<keyword evidence="12 13" id="KW-1208">Phospholipid metabolism</keyword>
<keyword evidence="8 13" id="KW-1133">Transmembrane helix</keyword>
<dbReference type="UniPathway" id="UPA00753"/>
<comment type="function">
    <text evidence="13 14">Catalyzes the first step of the methylation pathway of phosphatidylcholine biosynthesis, the SAM-dependent methylation of phosphatidylethanolamine (PE) to phosphatidylmonomethylethanolamine (PMME).</text>
</comment>
<dbReference type="InterPro" id="IPR007318">
    <property type="entry name" value="Phopholipid_MeTrfase"/>
</dbReference>
<dbReference type="GO" id="GO:0005789">
    <property type="term" value="C:endoplasmic reticulum membrane"/>
    <property type="evidence" value="ECO:0007669"/>
    <property type="project" value="UniProtKB-SubCell"/>
</dbReference>
<comment type="catalytic activity">
    <reaction evidence="13 14">
        <text>a 1,2-diacyl-sn-glycero-3-phosphoethanolamine + S-adenosyl-L-methionine = a 1,2-diacyl-sn-glycero-3-phospho-N-methylethanolamine + S-adenosyl-L-homocysteine + H(+)</text>
        <dbReference type="Rhea" id="RHEA:11164"/>
        <dbReference type="ChEBI" id="CHEBI:15378"/>
        <dbReference type="ChEBI" id="CHEBI:57856"/>
        <dbReference type="ChEBI" id="CHEBI:59789"/>
        <dbReference type="ChEBI" id="CHEBI:64573"/>
        <dbReference type="ChEBI" id="CHEBI:64612"/>
        <dbReference type="EC" id="2.1.1.17"/>
    </reaction>
</comment>
<organism evidence="16 17">
    <name type="scientific">Kockovaella imperatae</name>
    <dbReference type="NCBI Taxonomy" id="4999"/>
    <lineage>
        <taxon>Eukaryota</taxon>
        <taxon>Fungi</taxon>
        <taxon>Dikarya</taxon>
        <taxon>Basidiomycota</taxon>
        <taxon>Agaricomycotina</taxon>
        <taxon>Tremellomycetes</taxon>
        <taxon>Tremellales</taxon>
        <taxon>Cuniculitremaceae</taxon>
        <taxon>Kockovaella</taxon>
    </lineage>
</organism>
<dbReference type="EC" id="2.1.1.17" evidence="13 14"/>
<dbReference type="STRING" id="4999.A0A1Y1UTG4"/>
<evidence type="ECO:0000256" key="11">
    <source>
        <dbReference type="ARBA" id="ARBA00023209"/>
    </source>
</evidence>
<evidence type="ECO:0000256" key="4">
    <source>
        <dbReference type="ARBA" id="ARBA00022679"/>
    </source>
</evidence>
<dbReference type="EMBL" id="NBSH01000001">
    <property type="protein sequence ID" value="ORX40485.1"/>
    <property type="molecule type" value="Genomic_DNA"/>
</dbReference>
<evidence type="ECO:0000256" key="15">
    <source>
        <dbReference type="SAM" id="MobiDB-lite"/>
    </source>
</evidence>
<feature type="compositionally biased region" description="Polar residues" evidence="15">
    <location>
        <begin position="32"/>
        <end position="42"/>
    </location>
</feature>
<evidence type="ECO:0000313" key="17">
    <source>
        <dbReference type="Proteomes" id="UP000193218"/>
    </source>
</evidence>
<keyword evidence="5 13" id="KW-0949">S-adenosyl-L-methionine</keyword>
<keyword evidence="9 13" id="KW-0443">Lipid metabolism</keyword>
<reference evidence="16 17" key="1">
    <citation type="submission" date="2017-03" db="EMBL/GenBank/DDBJ databases">
        <title>Widespread Adenine N6-methylation of Active Genes in Fungi.</title>
        <authorList>
            <consortium name="DOE Joint Genome Institute"/>
            <person name="Mondo S.J."/>
            <person name="Dannebaum R.O."/>
            <person name="Kuo R.C."/>
            <person name="Louie K.B."/>
            <person name="Bewick A.J."/>
            <person name="Labutti K."/>
            <person name="Haridas S."/>
            <person name="Kuo A."/>
            <person name="Salamov A."/>
            <person name="Ahrendt S.R."/>
            <person name="Lau R."/>
            <person name="Bowen B.P."/>
            <person name="Lipzen A."/>
            <person name="Sullivan W."/>
            <person name="Andreopoulos W.B."/>
            <person name="Clum A."/>
            <person name="Lindquist E."/>
            <person name="Daum C."/>
            <person name="Northen T.R."/>
            <person name="Ramamoorthy G."/>
            <person name="Schmitz R.J."/>
            <person name="Gryganskyi A."/>
            <person name="Culley D."/>
            <person name="Magnuson J."/>
            <person name="James T.Y."/>
            <person name="O'Malley M.A."/>
            <person name="Stajich J.E."/>
            <person name="Spatafora J.W."/>
            <person name="Visel A."/>
            <person name="Grigoriev I.V."/>
        </authorList>
    </citation>
    <scope>NUCLEOTIDE SEQUENCE [LARGE SCALE GENOMIC DNA]</scope>
    <source>
        <strain evidence="16 17">NRRL Y-17943</strain>
    </source>
</reference>
<keyword evidence="2 13" id="KW-0444">Lipid biosynthesis</keyword>
<dbReference type="Pfam" id="PF04191">
    <property type="entry name" value="PEMT"/>
    <property type="match status" value="2"/>
</dbReference>
<evidence type="ECO:0000256" key="12">
    <source>
        <dbReference type="ARBA" id="ARBA00023264"/>
    </source>
</evidence>
<comment type="similarity">
    <text evidence="13 14">Belongs to the class VI-like SAM-binding methyltransferase superfamily. CHO2 family.</text>
</comment>
<keyword evidence="3 13" id="KW-0489">Methyltransferase</keyword>
<dbReference type="GO" id="GO:0006656">
    <property type="term" value="P:phosphatidylcholine biosynthetic process"/>
    <property type="evidence" value="ECO:0007669"/>
    <property type="project" value="UniProtKB-UniRule"/>
</dbReference>
<dbReference type="GO" id="GO:0004608">
    <property type="term" value="F:phosphatidylethanolamine N-methyltransferase activity"/>
    <property type="evidence" value="ECO:0007669"/>
    <property type="project" value="UniProtKB-UniRule"/>
</dbReference>
<comment type="caution">
    <text evidence="13 14">Lacks conserved residue(s) required for the propagation of feature annotation.</text>
</comment>
<accession>A0A1Y1UTG4</accession>
<keyword evidence="17" id="KW-1185">Reference proteome</keyword>
<dbReference type="GeneID" id="33555661"/>
<evidence type="ECO:0000256" key="7">
    <source>
        <dbReference type="ARBA" id="ARBA00022824"/>
    </source>
</evidence>
<dbReference type="InParanoid" id="A0A1Y1UTG4"/>
<evidence type="ECO:0000256" key="6">
    <source>
        <dbReference type="ARBA" id="ARBA00022692"/>
    </source>
</evidence>
<dbReference type="InterPro" id="IPR016219">
    <property type="entry name" value="Phosphatid-EA_MeTrfase_fun"/>
</dbReference>
<evidence type="ECO:0000256" key="5">
    <source>
        <dbReference type="ARBA" id="ARBA00022691"/>
    </source>
</evidence>
<keyword evidence="10 13" id="KW-0472">Membrane</keyword>
<dbReference type="PANTHER" id="PTHR32138">
    <property type="entry name" value="PHOSPHATIDYLETHANOLAMINE N-METHYLTRANSFERASE"/>
    <property type="match status" value="1"/>
</dbReference>
<comment type="pathway">
    <text evidence="13 14">Phospholipid metabolism; phosphatidylcholine biosynthesis.</text>
</comment>
<evidence type="ECO:0000256" key="1">
    <source>
        <dbReference type="ARBA" id="ARBA00004127"/>
    </source>
</evidence>
<proteinExistence type="inferred from homology"/>
<sequence>MASDVAPAPAEDADFITTTNGPTLRHRRTGATLGSSDPNVDFNNEGEHDKVSEKGQDEVTWGKTPSGQVFRVPATHSFLHTLLHTLHRSSLTRLTFLTLISQPILFYLWRNHPGIRSTFFLIYFTFWRGMYDWGFAWALRRQSEKKWIVRMLRQRGWLDTKSESGGEEGRVWAKWWKRELEMKMGEGYKWEDVPQEFNAWLIFRQLVDLVLLNDFVSYSCFAWANLSFPSGHTTFFHVFRWILGWSLIFFNLWVKVDAHRVVKDYAWYWGDAFWLMVMQHDLVFDGVYEIAPHPMYSVGYAGYYGLSMVVGSYTVLFVSLAAHAAQFAFLLWFENPHIERTYGGGKKPLASRVPLAWGENPLPATESVLVDEEVPERTPAVTEGETETEPELPELSDGPISNPEIRKNRSDSSYSSMSMSITPTGDMSLPKNMSSGFKTRPRRATMHDLTHRFFRKPLVILNRLDVFRSTDFALVLLLIYSLSSLVPALPAKVGLGVHFLHALAWRLFHSYGLGLLLRAQSKTKWLVRHYLKHYHYPNEVGSEASSGMEREGVVKRATEEAFRNWQVAYNISLVMTYVSFAGLAWKTYHLPADWTVSGTLLRHVLGLSLVALHVWAATSSYEVLGDFGWFYSDFFLIEQIPSQLAYTGIYRFLNNPEQSMGGATFFGLWLISWSKLVLFLAVVSHLSHWWFLSSVERPHMKKLYGDRLRKDGGLTKTLKSVAGKTLADSAGKHAPEIQRVVKEVRGSIERVEEKLTEAVEEFLDHARPVFADMVNDTRILLQQSRERMIITRVASDISAYDTSRYSLKIATNSSTPALKFKVGQPIRVQWTAPSNHSRKDWIGIYRLGSCRSNLVTRIASMGKWMPIFEDEWDGDEYVSPLGTVKQEDCGEVVFRGDQLPWSEGRYELRYHHDGKHNVMSRVAPIEIEVSRPSDPTSYKAVRSCLLDIVTVSLDENPALLPNSVLKAKSKSIPSSPDPDVSPDPVASDDLSPETDGSADIASTSVEDDGRDPDDFAIMDEKQAKRIVSLCEAAFDVEMTVDVVVAEANVGALAKRILGARSLVKSAPGG</sequence>
<evidence type="ECO:0000256" key="13">
    <source>
        <dbReference type="HAMAP-Rule" id="MF_03217"/>
    </source>
</evidence>
<evidence type="ECO:0000256" key="8">
    <source>
        <dbReference type="ARBA" id="ARBA00022989"/>
    </source>
</evidence>
<dbReference type="PIRSF" id="PIRSF000383">
    <property type="entry name" value="PEAMT"/>
    <property type="match status" value="1"/>
</dbReference>
<protein>
    <recommendedName>
        <fullName evidence="13 14">Phosphatidylethanolamine N-methyltransferase</fullName>
        <shortName evidence="13">PE methyltransferase</shortName>
        <shortName evidence="13 14">PEAMT</shortName>
        <shortName evidence="13">PEMT</shortName>
        <ecNumber evidence="13 14">2.1.1.17</ecNumber>
    </recommendedName>
</protein>
<keyword evidence="7 13" id="KW-0256">Endoplasmic reticulum</keyword>
<dbReference type="PANTHER" id="PTHR32138:SF0">
    <property type="entry name" value="PHOSPHATIDYLETHANOLAMINE N-METHYLTRANSFERASE"/>
    <property type="match status" value="1"/>
</dbReference>
<keyword evidence="4 13" id="KW-0808">Transferase</keyword>
<evidence type="ECO:0000313" key="16">
    <source>
        <dbReference type="EMBL" id="ORX40485.1"/>
    </source>
</evidence>
<evidence type="ECO:0000256" key="3">
    <source>
        <dbReference type="ARBA" id="ARBA00022603"/>
    </source>
</evidence>
<feature type="transmembrane region" description="Helical" evidence="13 14">
    <location>
        <begin position="304"/>
        <end position="333"/>
    </location>
</feature>
<comment type="subcellular location">
    <subcellularLocation>
        <location evidence="1">Endomembrane system</location>
        <topology evidence="1">Multi-pass membrane protein</topology>
    </subcellularLocation>
    <subcellularLocation>
        <location evidence="13 14">Endoplasmic reticulum membrane</location>
        <topology evidence="13 14">Multi-pass membrane protein</topology>
    </subcellularLocation>
</comment>
<dbReference type="Proteomes" id="UP000193218">
    <property type="component" value="Unassembled WGS sequence"/>
</dbReference>
<dbReference type="GO" id="GO:0032259">
    <property type="term" value="P:methylation"/>
    <property type="evidence" value="ECO:0007669"/>
    <property type="project" value="UniProtKB-KW"/>
</dbReference>
<feature type="region of interest" description="Disordered" evidence="15">
    <location>
        <begin position="1"/>
        <end position="58"/>
    </location>
</feature>
<comment type="caution">
    <text evidence="16">The sequence shown here is derived from an EMBL/GenBank/DDBJ whole genome shotgun (WGS) entry which is preliminary data.</text>
</comment>
<name>A0A1Y1UTG4_9TREE</name>
<feature type="region of interest" description="Disordered" evidence="15">
    <location>
        <begin position="373"/>
        <end position="418"/>
    </location>
</feature>
<evidence type="ECO:0000256" key="9">
    <source>
        <dbReference type="ARBA" id="ARBA00023098"/>
    </source>
</evidence>
<feature type="transmembrane region" description="Helical" evidence="13 14">
    <location>
        <begin position="238"/>
        <end position="254"/>
    </location>
</feature>
<feature type="transmembrane region" description="Helical" evidence="13 14">
    <location>
        <begin position="266"/>
        <end position="284"/>
    </location>
</feature>
<dbReference type="FunCoup" id="A0A1Y1UTG4">
    <property type="interactions" value="48"/>
</dbReference>
<gene>
    <name evidence="16" type="ORF">BD324DRAFT_596026</name>
</gene>
<keyword evidence="6 13" id="KW-0812">Transmembrane</keyword>
<dbReference type="PROSITE" id="PS51598">
    <property type="entry name" value="SAM_CHO2"/>
    <property type="match status" value="1"/>
</dbReference>
<evidence type="ECO:0000256" key="10">
    <source>
        <dbReference type="ARBA" id="ARBA00023136"/>
    </source>
</evidence>
<dbReference type="AlphaFoldDB" id="A0A1Y1UTG4"/>
<feature type="region of interest" description="Disordered" evidence="15">
    <location>
        <begin position="968"/>
        <end position="1013"/>
    </location>
</feature>
<feature type="compositionally biased region" description="Acidic residues" evidence="15">
    <location>
        <begin position="384"/>
        <end position="394"/>
    </location>
</feature>
<keyword evidence="11 13" id="KW-0594">Phospholipid biosynthesis</keyword>
<dbReference type="HAMAP" id="MF_03217">
    <property type="entry name" value="PEMT"/>
    <property type="match status" value="1"/>
</dbReference>
<evidence type="ECO:0000256" key="14">
    <source>
        <dbReference type="RuleBase" id="RU361122"/>
    </source>
</evidence>
<dbReference type="RefSeq" id="XP_021874164.1">
    <property type="nucleotide sequence ID" value="XM_022013853.1"/>
</dbReference>